<dbReference type="GO" id="GO:0016787">
    <property type="term" value="F:hydrolase activity"/>
    <property type="evidence" value="ECO:0007669"/>
    <property type="project" value="UniProtKB-KW"/>
</dbReference>
<name>R4XJ39_TAPDE</name>
<evidence type="ECO:0000259" key="3">
    <source>
        <dbReference type="Pfam" id="PF01557"/>
    </source>
</evidence>
<feature type="domain" description="Fumarylacetoacetase-like C-terminal" evidence="3">
    <location>
        <begin position="72"/>
        <end position="277"/>
    </location>
</feature>
<dbReference type="GO" id="GO:0046872">
    <property type="term" value="F:metal ion binding"/>
    <property type="evidence" value="ECO:0007669"/>
    <property type="project" value="UniProtKB-KW"/>
</dbReference>
<dbReference type="EMBL" id="CAHR02000143">
    <property type="protein sequence ID" value="CCG83390.1"/>
    <property type="molecule type" value="Genomic_DNA"/>
</dbReference>
<accession>R4XJ39</accession>
<dbReference type="FunFam" id="3.90.850.10:FF:000002">
    <property type="entry name" value="2-hydroxyhepta-2,4-diene-1,7-dioate isomerase"/>
    <property type="match status" value="1"/>
</dbReference>
<keyword evidence="2" id="KW-0479">Metal-binding</keyword>
<dbReference type="InterPro" id="IPR036663">
    <property type="entry name" value="Fumarylacetoacetase_C_sf"/>
</dbReference>
<dbReference type="Gene3D" id="3.90.850.10">
    <property type="entry name" value="Fumarylacetoacetase-like, C-terminal domain"/>
    <property type="match status" value="1"/>
</dbReference>
<proteinExistence type="inferred from homology"/>
<gene>
    <name evidence="4" type="ORF">TAPDE_003611</name>
</gene>
<dbReference type="OrthoDB" id="411064at2759"/>
<dbReference type="PANTHER" id="PTHR11820">
    <property type="entry name" value="ACYLPYRUVASE"/>
    <property type="match status" value="1"/>
</dbReference>
<dbReference type="InterPro" id="IPR011234">
    <property type="entry name" value="Fumarylacetoacetase-like_C"/>
</dbReference>
<comment type="similarity">
    <text evidence="1">Belongs to the FAH family.</text>
</comment>
<sequence>MSWTRAVRFIAKETKRVHLGQVRTSEDIALLLESGKAVQVQELEGDLYSGQVTDTLLTIDTILSPLESTGAIRCTGLNYIDHANEAGMPIPTDPVLFFKAGPALNGPGTVPIPRVCQDGSSDYEAELAIVLSRDAKDVPLADAMDYVLGFTCANDISSRTLQLSSSQWCFSKSMDGSCPIGPTLVRPSTLPDHGAALPVRCLVNGTTVQDGTTADFIFSVQHLVHYFSKGSTLQRGSLILTGTPAGIGFFRQPRIVLRHGDDVRVQIPGIGTLINDIRYE</sequence>
<dbReference type="Pfam" id="PF01557">
    <property type="entry name" value="FAA_hydrolase"/>
    <property type="match status" value="1"/>
</dbReference>
<protein>
    <submittedName>
        <fullName evidence="4">Fumarylacetoacetate hydrolase</fullName>
    </submittedName>
</protein>
<keyword evidence="5" id="KW-1185">Reference proteome</keyword>
<dbReference type="VEuPathDB" id="FungiDB:TAPDE_003611"/>
<dbReference type="GO" id="GO:0006107">
    <property type="term" value="P:oxaloacetate metabolic process"/>
    <property type="evidence" value="ECO:0007669"/>
    <property type="project" value="UniProtKB-ARBA"/>
</dbReference>
<dbReference type="Proteomes" id="UP000013776">
    <property type="component" value="Unassembled WGS sequence"/>
</dbReference>
<evidence type="ECO:0000313" key="5">
    <source>
        <dbReference type="Proteomes" id="UP000013776"/>
    </source>
</evidence>
<evidence type="ECO:0000256" key="1">
    <source>
        <dbReference type="ARBA" id="ARBA00010211"/>
    </source>
</evidence>
<evidence type="ECO:0000256" key="2">
    <source>
        <dbReference type="ARBA" id="ARBA00022723"/>
    </source>
</evidence>
<evidence type="ECO:0000313" key="4">
    <source>
        <dbReference type="EMBL" id="CCG83390.1"/>
    </source>
</evidence>
<keyword evidence="4" id="KW-0378">Hydrolase</keyword>
<dbReference type="STRING" id="1097556.R4XJ39"/>
<dbReference type="SUPFAM" id="SSF56529">
    <property type="entry name" value="FAH"/>
    <property type="match status" value="1"/>
</dbReference>
<comment type="caution">
    <text evidence="4">The sequence shown here is derived from an EMBL/GenBank/DDBJ whole genome shotgun (WGS) entry which is preliminary data.</text>
</comment>
<dbReference type="GO" id="GO:0050163">
    <property type="term" value="F:oxaloacetate tautomerase activity"/>
    <property type="evidence" value="ECO:0007669"/>
    <property type="project" value="UniProtKB-ARBA"/>
</dbReference>
<reference evidence="4 5" key="1">
    <citation type="journal article" date="2013" name="MBio">
        <title>Genome sequencing of the plant pathogen Taphrina deformans, the causal agent of peach leaf curl.</title>
        <authorList>
            <person name="Cisse O.H."/>
            <person name="Almeida J.M.G.C.F."/>
            <person name="Fonseca A."/>
            <person name="Kumar A.A."/>
            <person name="Salojaervi J."/>
            <person name="Overmyer K."/>
            <person name="Hauser P.M."/>
            <person name="Pagni M."/>
        </authorList>
    </citation>
    <scope>NUCLEOTIDE SEQUENCE [LARGE SCALE GENOMIC DNA]</scope>
    <source>
        <strain evidence="5">PYCC 5710 / ATCC 11124 / CBS 356.35 / IMI 108563 / JCM 9778 / NBRC 8474</strain>
    </source>
</reference>
<dbReference type="AlphaFoldDB" id="R4XJ39"/>
<dbReference type="eggNOG" id="KOG1535">
    <property type="taxonomic scope" value="Eukaryota"/>
</dbReference>
<organism evidence="4 5">
    <name type="scientific">Taphrina deformans (strain PYCC 5710 / ATCC 11124 / CBS 356.35 / IMI 108563 / JCM 9778 / NBRC 8474)</name>
    <name type="common">Peach leaf curl fungus</name>
    <name type="synonym">Lalaria deformans</name>
    <dbReference type="NCBI Taxonomy" id="1097556"/>
    <lineage>
        <taxon>Eukaryota</taxon>
        <taxon>Fungi</taxon>
        <taxon>Dikarya</taxon>
        <taxon>Ascomycota</taxon>
        <taxon>Taphrinomycotina</taxon>
        <taxon>Taphrinomycetes</taxon>
        <taxon>Taphrinales</taxon>
        <taxon>Taphrinaceae</taxon>
        <taxon>Taphrina</taxon>
    </lineage>
</organism>